<dbReference type="GO" id="GO:0001786">
    <property type="term" value="F:phosphatidylserine binding"/>
    <property type="evidence" value="ECO:0007669"/>
    <property type="project" value="TreeGrafter"/>
</dbReference>
<sequence length="416" mass="46466">MAAVEFPAPAGLLSTSTELAMPFSDAVKYCILGISVLLLLVALSILAWQIFRCFSQTHTLNPHQDTVSSELLHSDEKTSTAGNYSAAPGTKLEDVRTKADRLSRCLSLASFPPELLQTDQDTREDQTTGRVCGSLRFSIFHDQLQSRLVVTLLQAEGLLDPARSTSLQPFVNVRLMLAAAEQKGLKGEEMPPGLWTVLQEWRSRIVKGSCSPVFGDQFGYILQKNVDELPRIHLRMEVRDFDKFSRHTVLGEVRVPLGQLSITHPLELQEDLRAPQKDLVGEVLLSLRLLPTSQRLEVGLLKVRMALTETSSETALYARISVQCNQNKLRYQKTSAVPCSPVTIFNEVLVFSLPELPLDRCKVLVSVFDMQTSGKSNKHLAGRLSVGKERSSEDEHWTLMLRSVRQPVAKWHLLLI</sequence>
<dbReference type="AlphaFoldDB" id="A0A9D3BWA7"/>
<feature type="transmembrane region" description="Helical" evidence="2">
    <location>
        <begin position="29"/>
        <end position="51"/>
    </location>
</feature>
<dbReference type="KEGG" id="nfu:107389180"/>
<comment type="similarity">
    <text evidence="1">Belongs to the synaptotagmin family.</text>
</comment>
<dbReference type="GO" id="GO:0031045">
    <property type="term" value="C:dense core granule"/>
    <property type="evidence" value="ECO:0007669"/>
    <property type="project" value="TreeGrafter"/>
</dbReference>
<dbReference type="GO" id="GO:0000149">
    <property type="term" value="F:SNARE binding"/>
    <property type="evidence" value="ECO:0007669"/>
    <property type="project" value="TreeGrafter"/>
</dbReference>
<keyword evidence="2" id="KW-1133">Transmembrane helix</keyword>
<evidence type="ECO:0000259" key="3">
    <source>
        <dbReference type="PROSITE" id="PS50004"/>
    </source>
</evidence>
<evidence type="ECO:0000256" key="2">
    <source>
        <dbReference type="SAM" id="Phobius"/>
    </source>
</evidence>
<dbReference type="GO" id="GO:0005544">
    <property type="term" value="F:calcium-dependent phospholipid binding"/>
    <property type="evidence" value="ECO:0007669"/>
    <property type="project" value="TreeGrafter"/>
</dbReference>
<feature type="domain" description="C2" evidence="3">
    <location>
        <begin position="279"/>
        <end position="412"/>
    </location>
</feature>
<dbReference type="OMA" id="QIFRCCT"/>
<proteinExistence type="inferred from homology"/>
<feature type="domain" description="C2" evidence="3">
    <location>
        <begin position="131"/>
        <end position="270"/>
    </location>
</feature>
<keyword evidence="2" id="KW-0812">Transmembrane</keyword>
<dbReference type="InterPro" id="IPR035892">
    <property type="entry name" value="C2_domain_sf"/>
</dbReference>
<dbReference type="Gene3D" id="2.60.40.150">
    <property type="entry name" value="C2 domain"/>
    <property type="match status" value="2"/>
</dbReference>
<dbReference type="PANTHER" id="PTHR10024:SF175">
    <property type="entry name" value="C2 DOMAIN-CONTAINING PROTEIN"/>
    <property type="match status" value="1"/>
</dbReference>
<dbReference type="GO" id="GO:0048791">
    <property type="term" value="P:calcium ion-regulated exocytosis of neurotransmitter"/>
    <property type="evidence" value="ECO:0007669"/>
    <property type="project" value="TreeGrafter"/>
</dbReference>
<dbReference type="GO" id="GO:0005509">
    <property type="term" value="F:calcium ion binding"/>
    <property type="evidence" value="ECO:0007669"/>
    <property type="project" value="TreeGrafter"/>
</dbReference>
<reference evidence="4" key="1">
    <citation type="submission" date="2020-03" db="EMBL/GenBank/DDBJ databases">
        <title>Intra-Species Differences in Population Size shape Life History and Genome Evolution.</title>
        <authorList>
            <person name="Willemsen D."/>
            <person name="Cui R."/>
            <person name="Valenzano D.R."/>
        </authorList>
    </citation>
    <scope>NUCLEOTIDE SEQUENCE</scope>
    <source>
        <strain evidence="4">GRZ</strain>
        <tissue evidence="4">Whole</tissue>
    </source>
</reference>
<dbReference type="Proteomes" id="UP000822369">
    <property type="component" value="Chromosome 4"/>
</dbReference>
<dbReference type="Pfam" id="PF00168">
    <property type="entry name" value="C2"/>
    <property type="match status" value="2"/>
</dbReference>
<dbReference type="OrthoDB" id="67700at2759"/>
<dbReference type="GO" id="GO:0005886">
    <property type="term" value="C:plasma membrane"/>
    <property type="evidence" value="ECO:0007669"/>
    <property type="project" value="TreeGrafter"/>
</dbReference>
<protein>
    <submittedName>
        <fullName evidence="4">Transcript variant X1</fullName>
    </submittedName>
</protein>
<name>A0A9D3BWA7_NOTFU</name>
<dbReference type="GO" id="GO:0030672">
    <property type="term" value="C:synaptic vesicle membrane"/>
    <property type="evidence" value="ECO:0007669"/>
    <property type="project" value="TreeGrafter"/>
</dbReference>
<evidence type="ECO:0000313" key="4">
    <source>
        <dbReference type="EMBL" id="KAF7225037.1"/>
    </source>
</evidence>
<organism evidence="4 5">
    <name type="scientific">Nothobranchius furzeri</name>
    <name type="common">Turquoise killifish</name>
    <dbReference type="NCBI Taxonomy" id="105023"/>
    <lineage>
        <taxon>Eukaryota</taxon>
        <taxon>Metazoa</taxon>
        <taxon>Chordata</taxon>
        <taxon>Craniata</taxon>
        <taxon>Vertebrata</taxon>
        <taxon>Euteleostomi</taxon>
        <taxon>Actinopterygii</taxon>
        <taxon>Neopterygii</taxon>
        <taxon>Teleostei</taxon>
        <taxon>Neoteleostei</taxon>
        <taxon>Acanthomorphata</taxon>
        <taxon>Ovalentaria</taxon>
        <taxon>Atherinomorphae</taxon>
        <taxon>Cyprinodontiformes</taxon>
        <taxon>Nothobranchiidae</taxon>
        <taxon>Nothobranchius</taxon>
    </lineage>
</organism>
<keyword evidence="2" id="KW-0472">Membrane</keyword>
<dbReference type="GO" id="GO:0030276">
    <property type="term" value="F:clathrin binding"/>
    <property type="evidence" value="ECO:0007669"/>
    <property type="project" value="TreeGrafter"/>
</dbReference>
<dbReference type="SMART" id="SM00239">
    <property type="entry name" value="C2"/>
    <property type="match status" value="2"/>
</dbReference>
<dbReference type="GO" id="GO:0030424">
    <property type="term" value="C:axon"/>
    <property type="evidence" value="ECO:0007669"/>
    <property type="project" value="TreeGrafter"/>
</dbReference>
<dbReference type="GO" id="GO:0048488">
    <property type="term" value="P:synaptic vesicle endocytosis"/>
    <property type="evidence" value="ECO:0007669"/>
    <property type="project" value="TreeGrafter"/>
</dbReference>
<accession>A0A9D3BWA7</accession>
<dbReference type="EMBL" id="JAAVVJ010000004">
    <property type="protein sequence ID" value="KAF7225037.1"/>
    <property type="molecule type" value="Genomic_DNA"/>
</dbReference>
<dbReference type="InterPro" id="IPR000008">
    <property type="entry name" value="C2_dom"/>
</dbReference>
<comment type="caution">
    <text evidence="4">The sequence shown here is derived from an EMBL/GenBank/DDBJ whole genome shotgun (WGS) entry which is preliminary data.</text>
</comment>
<dbReference type="PROSITE" id="PS50004">
    <property type="entry name" value="C2"/>
    <property type="match status" value="2"/>
</dbReference>
<dbReference type="PANTHER" id="PTHR10024">
    <property type="entry name" value="SYNAPTOTAGMIN"/>
    <property type="match status" value="1"/>
</dbReference>
<dbReference type="SUPFAM" id="SSF49562">
    <property type="entry name" value="C2 domain (Calcium/lipid-binding domain, CaLB)"/>
    <property type="match status" value="2"/>
</dbReference>
<gene>
    <name evidence="4" type="ORF">G4P62_013077</name>
</gene>
<evidence type="ECO:0000256" key="1">
    <source>
        <dbReference type="ARBA" id="ARBA00006996"/>
    </source>
</evidence>
<evidence type="ECO:0000313" key="5">
    <source>
        <dbReference type="Proteomes" id="UP000822369"/>
    </source>
</evidence>